<dbReference type="AlphaFoldDB" id="A0AAE9NAB8"/>
<sequence length="179" mass="19546">MLKAIAIIAILLVAGLAGVLVFALTKPDTLRVERSLAVKAPAGAIYPEVADFRRWTGWSPYENRDPAMKRSFGGPAEGKGATYAWDGNNNVGAGRMEILEANGPSKLRIKLDFERPFEGHNTAEFTFVPQGDATLVTWAMYGPAPFISKIMQVFINMDSMIGKDFEAGLASLKQLTEKH</sequence>
<evidence type="ECO:0000313" key="2">
    <source>
        <dbReference type="Proteomes" id="UP001058872"/>
    </source>
</evidence>
<dbReference type="Pfam" id="PF10604">
    <property type="entry name" value="Polyketide_cyc2"/>
    <property type="match status" value="1"/>
</dbReference>
<organism evidence="1 2">
    <name type="scientific">Bradyrhizobium betae</name>
    <dbReference type="NCBI Taxonomy" id="244734"/>
    <lineage>
        <taxon>Bacteria</taxon>
        <taxon>Pseudomonadati</taxon>
        <taxon>Pseudomonadota</taxon>
        <taxon>Alphaproteobacteria</taxon>
        <taxon>Hyphomicrobiales</taxon>
        <taxon>Nitrobacteraceae</taxon>
        <taxon>Bradyrhizobium</taxon>
    </lineage>
</organism>
<dbReference type="CDD" id="cd07818">
    <property type="entry name" value="SRPBCC_1"/>
    <property type="match status" value="1"/>
</dbReference>
<name>A0AAE9NAB8_9BRAD</name>
<evidence type="ECO:0000313" key="1">
    <source>
        <dbReference type="EMBL" id="UUO65883.1"/>
    </source>
</evidence>
<gene>
    <name evidence="1" type="ORF">DCM83_12160</name>
</gene>
<dbReference type="RefSeq" id="WP_257176728.1">
    <property type="nucleotide sequence ID" value="NZ_CP028989.1"/>
</dbReference>
<dbReference type="InterPro" id="IPR019587">
    <property type="entry name" value="Polyketide_cyclase/dehydratase"/>
</dbReference>
<dbReference type="EMBL" id="CP028989">
    <property type="protein sequence ID" value="UUO65883.1"/>
    <property type="molecule type" value="Genomic_DNA"/>
</dbReference>
<dbReference type="Gene3D" id="3.30.530.20">
    <property type="match status" value="1"/>
</dbReference>
<dbReference type="InterPro" id="IPR023393">
    <property type="entry name" value="START-like_dom_sf"/>
</dbReference>
<dbReference type="SUPFAM" id="SSF55961">
    <property type="entry name" value="Bet v1-like"/>
    <property type="match status" value="1"/>
</dbReference>
<reference evidence="1" key="1">
    <citation type="submission" date="2018-04" db="EMBL/GenBank/DDBJ databases">
        <title>Genomes of Endosymbiotic and Endophytic Bradyrhizobium Publication status.</title>
        <authorList>
            <person name="Guha S."/>
            <person name="Jorrin B."/>
            <person name="Sarkar M."/>
            <person name="Poole P.S."/>
            <person name="DasGupta M."/>
        </authorList>
    </citation>
    <scope>NUCLEOTIDE SEQUENCE</scope>
    <source>
        <strain evidence="1">WBOS16</strain>
    </source>
</reference>
<accession>A0AAE9NAB8</accession>
<dbReference type="Proteomes" id="UP001058872">
    <property type="component" value="Chromosome"/>
</dbReference>
<protein>
    <submittedName>
        <fullName evidence="1">Polyketide cyclase</fullName>
    </submittedName>
</protein>
<proteinExistence type="predicted"/>